<dbReference type="InterPro" id="IPR007867">
    <property type="entry name" value="GMC_OxRtase_C"/>
</dbReference>
<evidence type="ECO:0000259" key="6">
    <source>
        <dbReference type="Pfam" id="PF00732"/>
    </source>
</evidence>
<keyword evidence="3" id="KW-0285">Flavoprotein</keyword>
<protein>
    <submittedName>
        <fullName evidence="8">FAD dependent oxidoreductase</fullName>
    </submittedName>
</protein>
<dbReference type="KEGG" id="same:SAMCFNEI73_pC0970"/>
<dbReference type="AlphaFoldDB" id="A0A1L3LX85"/>
<sequence>MSIHDLRTFPPGTRFRADIALIGGGPVGITIARELSNSRCRVLLIESGGPDLCQEHQALNAVENIGEPIGRASAEPLGRGYNGSLAWLNDVAPFELRNRTLGGSTHTWIGKCASFDEIDFERRPWLPVSGWPMTREDLSPALARAADLLNLGPNLYDDGLYRLLQTPPDGFDFDADLLRPFFWQFSHERDRRGEPMRFGRIARDLDAPNVDVLTRATVTAINLDRDARRVVSLDVRAVEGVHATVQAATVVLCAGGVENARLLLASNAVMKSGIGNSRDVVGRYLADHPRAAIARFVGPDVDKVARHFNFYGLSHHGRPHFYLHGIRLSPHVQRRDALVNCATYPVQVHAAGDPWAAVKRLAQGGSTGLFGDLATALRSPGLLAQGAFRRLVQKRGMLHRCDELRFDVMAEQRLDADSRVTLSEQRDLFGTPLPRVNWKIGATEVESIKRLAHGLSSEFVRNGLPAPRLADWIAENDEGKAVFTDMAHPSCTTRMGADPSVSVVDPDAMVHGVDGLFIAGSSIFPTPGHANPTLMVLALAIRLADHLKARSERRSVVELRRQLAATGK</sequence>
<dbReference type="OrthoDB" id="9798604at2"/>
<feature type="domain" description="Glucose-methanol-choline oxidoreductase N-terminal" evidence="6">
    <location>
        <begin position="206"/>
        <end position="289"/>
    </location>
</feature>
<name>A0A1L3LX85_9HYPH</name>
<evidence type="ECO:0000259" key="7">
    <source>
        <dbReference type="Pfam" id="PF05199"/>
    </source>
</evidence>
<dbReference type="Gene3D" id="3.50.50.60">
    <property type="entry name" value="FAD/NAD(P)-binding domain"/>
    <property type="match status" value="2"/>
</dbReference>
<comment type="cofactor">
    <cofactor evidence="1">
        <name>FAD</name>
        <dbReference type="ChEBI" id="CHEBI:57692"/>
    </cofactor>
</comment>
<evidence type="ECO:0000256" key="3">
    <source>
        <dbReference type="ARBA" id="ARBA00022630"/>
    </source>
</evidence>
<evidence type="ECO:0000313" key="8">
    <source>
        <dbReference type="EMBL" id="APG94682.1"/>
    </source>
</evidence>
<evidence type="ECO:0000256" key="4">
    <source>
        <dbReference type="ARBA" id="ARBA00022827"/>
    </source>
</evidence>
<dbReference type="PANTHER" id="PTHR42784:SF1">
    <property type="entry name" value="PYRANOSE 2-OXIDASE"/>
    <property type="match status" value="1"/>
</dbReference>
<evidence type="ECO:0000313" key="9">
    <source>
        <dbReference type="Proteomes" id="UP000182306"/>
    </source>
</evidence>
<dbReference type="InterPro" id="IPR036188">
    <property type="entry name" value="FAD/NAD-bd_sf"/>
</dbReference>
<dbReference type="SUPFAM" id="SSF51905">
    <property type="entry name" value="FAD/NAD(P)-binding domain"/>
    <property type="match status" value="1"/>
</dbReference>
<dbReference type="InterPro" id="IPR000172">
    <property type="entry name" value="GMC_OxRdtase_N"/>
</dbReference>
<dbReference type="EMBL" id="CP013110">
    <property type="protein sequence ID" value="APG94682.1"/>
    <property type="molecule type" value="Genomic_DNA"/>
</dbReference>
<geneLocation type="plasmid" evidence="8 9">
    <name>C</name>
</geneLocation>
<keyword evidence="8" id="KW-0614">Plasmid</keyword>
<dbReference type="PANTHER" id="PTHR42784">
    <property type="entry name" value="PYRANOSE 2-OXIDASE"/>
    <property type="match status" value="1"/>
</dbReference>
<dbReference type="RefSeq" id="WP_064252010.1">
    <property type="nucleotide sequence ID" value="NZ_CP013110.1"/>
</dbReference>
<evidence type="ECO:0000256" key="1">
    <source>
        <dbReference type="ARBA" id="ARBA00001974"/>
    </source>
</evidence>
<proteinExistence type="inferred from homology"/>
<keyword evidence="5" id="KW-0560">Oxidoreductase</keyword>
<feature type="domain" description="Glucose-methanol-choline oxidoreductase C-terminal" evidence="7">
    <location>
        <begin position="416"/>
        <end position="540"/>
    </location>
</feature>
<comment type="similarity">
    <text evidence="2">Belongs to the GMC oxidoreductase family.</text>
</comment>
<evidence type="ECO:0000256" key="5">
    <source>
        <dbReference type="ARBA" id="ARBA00023002"/>
    </source>
</evidence>
<reference evidence="8 9" key="1">
    <citation type="submission" date="2015-10" db="EMBL/GenBank/DDBJ databases">
        <title>Genomic differences between typical nodule nitrogen-fixing rhizobial strains and those coming from bean seeds.</title>
        <authorList>
            <person name="Peralta H."/>
            <person name="Aguilar-Vera A."/>
            <person name="Diaz R."/>
            <person name="Mora Y."/>
            <person name="Martinez-Batallar G."/>
            <person name="Salazar E."/>
            <person name="Vargas-Lagunas C."/>
            <person name="Encarnacion S."/>
            <person name="Girard L."/>
            <person name="Mora J."/>
        </authorList>
    </citation>
    <scope>NUCLEOTIDE SEQUENCE [LARGE SCALE GENOMIC DNA]</scope>
    <source>
        <strain evidence="8 9">CFNEI 73</strain>
        <plasmid evidence="8 9">C</plasmid>
    </source>
</reference>
<gene>
    <name evidence="8" type="primary">betA</name>
    <name evidence="8" type="ORF">SAMCFNEI73_pC0970</name>
</gene>
<keyword evidence="4" id="KW-0274">FAD</keyword>
<organism evidence="8 9">
    <name type="scientific">Sinorhizobium americanum</name>
    <dbReference type="NCBI Taxonomy" id="194963"/>
    <lineage>
        <taxon>Bacteria</taxon>
        <taxon>Pseudomonadati</taxon>
        <taxon>Pseudomonadota</taxon>
        <taxon>Alphaproteobacteria</taxon>
        <taxon>Hyphomicrobiales</taxon>
        <taxon>Rhizobiaceae</taxon>
        <taxon>Sinorhizobium/Ensifer group</taxon>
        <taxon>Sinorhizobium</taxon>
    </lineage>
</organism>
<keyword evidence="9" id="KW-1185">Reference proteome</keyword>
<dbReference type="Pfam" id="PF00732">
    <property type="entry name" value="GMC_oxred_N"/>
    <property type="match status" value="1"/>
</dbReference>
<dbReference type="InterPro" id="IPR051473">
    <property type="entry name" value="P2Ox-like"/>
</dbReference>
<accession>A0A1L3LX85</accession>
<dbReference type="Pfam" id="PF05199">
    <property type="entry name" value="GMC_oxred_C"/>
    <property type="match status" value="1"/>
</dbReference>
<dbReference type="GO" id="GO:0050660">
    <property type="term" value="F:flavin adenine dinucleotide binding"/>
    <property type="evidence" value="ECO:0007669"/>
    <property type="project" value="InterPro"/>
</dbReference>
<dbReference type="GO" id="GO:0016614">
    <property type="term" value="F:oxidoreductase activity, acting on CH-OH group of donors"/>
    <property type="evidence" value="ECO:0007669"/>
    <property type="project" value="InterPro"/>
</dbReference>
<dbReference type="Proteomes" id="UP000182306">
    <property type="component" value="Plasmid C"/>
</dbReference>
<evidence type="ECO:0000256" key="2">
    <source>
        <dbReference type="ARBA" id="ARBA00010790"/>
    </source>
</evidence>